<dbReference type="CDD" id="cd12087">
    <property type="entry name" value="TM_EGFR-like"/>
    <property type="match status" value="1"/>
</dbReference>
<evidence type="ECO:0000259" key="4">
    <source>
        <dbReference type="PROSITE" id="PS51767"/>
    </source>
</evidence>
<keyword evidence="6" id="KW-1185">Reference proteome</keyword>
<dbReference type="EMBL" id="JBFXLS010000026">
    <property type="protein sequence ID" value="KAL2827131.1"/>
    <property type="molecule type" value="Genomic_DNA"/>
</dbReference>
<keyword evidence="2" id="KW-0472">Membrane</keyword>
<reference evidence="5 6" key="1">
    <citation type="submission" date="2024-07" db="EMBL/GenBank/DDBJ databases">
        <title>Section-level genome sequencing and comparative genomics of Aspergillus sections Usti and Cavernicolus.</title>
        <authorList>
            <consortium name="Lawrence Berkeley National Laboratory"/>
            <person name="Nybo J.L."/>
            <person name="Vesth T.C."/>
            <person name="Theobald S."/>
            <person name="Frisvad J.C."/>
            <person name="Larsen T.O."/>
            <person name="Kjaerboelling I."/>
            <person name="Rothschild-Mancinelli K."/>
            <person name="Lyhne E.K."/>
            <person name="Kogle M.E."/>
            <person name="Barry K."/>
            <person name="Clum A."/>
            <person name="Na H."/>
            <person name="Ledsgaard L."/>
            <person name="Lin J."/>
            <person name="Lipzen A."/>
            <person name="Kuo A."/>
            <person name="Riley R."/>
            <person name="Mondo S."/>
            <person name="LaButti K."/>
            <person name="Haridas S."/>
            <person name="Pangalinan J."/>
            <person name="Salamov A.A."/>
            <person name="Simmons B.A."/>
            <person name="Magnuson J.K."/>
            <person name="Chen J."/>
            <person name="Drula E."/>
            <person name="Henrissat B."/>
            <person name="Wiebenga A."/>
            <person name="Lubbers R.J."/>
            <person name="Gomes A.C."/>
            <person name="Makela M.R."/>
            <person name="Stajich J."/>
            <person name="Grigoriev I.V."/>
            <person name="Mortensen U.H."/>
            <person name="De vries R.P."/>
            <person name="Baker S.E."/>
            <person name="Andersen M.R."/>
        </authorList>
    </citation>
    <scope>NUCLEOTIDE SEQUENCE [LARGE SCALE GENOMIC DNA]</scope>
    <source>
        <strain evidence="5 6">CBS 600.67</strain>
    </source>
</reference>
<name>A0ABR4IH94_9EURO</name>
<dbReference type="Gene3D" id="2.40.70.10">
    <property type="entry name" value="Acid Proteases"/>
    <property type="match status" value="2"/>
</dbReference>
<dbReference type="CDD" id="cd05471">
    <property type="entry name" value="pepsin_like"/>
    <property type="match status" value="1"/>
</dbReference>
<feature type="region of interest" description="Disordered" evidence="1">
    <location>
        <begin position="479"/>
        <end position="516"/>
    </location>
</feature>
<evidence type="ECO:0000256" key="1">
    <source>
        <dbReference type="SAM" id="MobiDB-lite"/>
    </source>
</evidence>
<evidence type="ECO:0000313" key="6">
    <source>
        <dbReference type="Proteomes" id="UP001610335"/>
    </source>
</evidence>
<dbReference type="Pfam" id="PF00026">
    <property type="entry name" value="Asp"/>
    <property type="match status" value="1"/>
</dbReference>
<dbReference type="PANTHER" id="PTHR16861:SF4">
    <property type="entry name" value="SH3 DOMAIN PROTEIN (AFU_ORTHOLOGUE AFUA_1G13610)"/>
    <property type="match status" value="1"/>
</dbReference>
<dbReference type="InterPro" id="IPR033121">
    <property type="entry name" value="PEPTIDASE_A1"/>
</dbReference>
<feature type="signal peptide" evidence="3">
    <location>
        <begin position="1"/>
        <end position="24"/>
    </location>
</feature>
<keyword evidence="3" id="KW-0732">Signal</keyword>
<evidence type="ECO:0000256" key="2">
    <source>
        <dbReference type="SAM" id="Phobius"/>
    </source>
</evidence>
<feature type="chain" id="PRO_5045202213" evidence="3">
    <location>
        <begin position="25"/>
        <end position="564"/>
    </location>
</feature>
<feature type="region of interest" description="Disordered" evidence="1">
    <location>
        <begin position="412"/>
        <end position="442"/>
    </location>
</feature>
<feature type="transmembrane region" description="Helical" evidence="2">
    <location>
        <begin position="448"/>
        <end position="472"/>
    </location>
</feature>
<feature type="domain" description="Peptidase A1" evidence="4">
    <location>
        <begin position="43"/>
        <end position="396"/>
    </location>
</feature>
<dbReference type="PROSITE" id="PS51257">
    <property type="entry name" value="PROKAR_LIPOPROTEIN"/>
    <property type="match status" value="1"/>
</dbReference>
<dbReference type="InterPro" id="IPR034164">
    <property type="entry name" value="Pepsin-like_dom"/>
</dbReference>
<comment type="caution">
    <text evidence="5">The sequence shown here is derived from an EMBL/GenBank/DDBJ whole genome shotgun (WGS) entry which is preliminary data.</text>
</comment>
<gene>
    <name evidence="5" type="ORF">BDW59DRAFT_160417</name>
</gene>
<organism evidence="5 6">
    <name type="scientific">Aspergillus cavernicola</name>
    <dbReference type="NCBI Taxonomy" id="176166"/>
    <lineage>
        <taxon>Eukaryota</taxon>
        <taxon>Fungi</taxon>
        <taxon>Dikarya</taxon>
        <taxon>Ascomycota</taxon>
        <taxon>Pezizomycotina</taxon>
        <taxon>Eurotiomycetes</taxon>
        <taxon>Eurotiomycetidae</taxon>
        <taxon>Eurotiales</taxon>
        <taxon>Aspergillaceae</taxon>
        <taxon>Aspergillus</taxon>
        <taxon>Aspergillus subgen. Nidulantes</taxon>
    </lineage>
</organism>
<dbReference type="Proteomes" id="UP001610335">
    <property type="component" value="Unassembled WGS sequence"/>
</dbReference>
<accession>A0ABR4IH94</accession>
<dbReference type="InterPro" id="IPR021109">
    <property type="entry name" value="Peptidase_aspartic_dom_sf"/>
</dbReference>
<keyword evidence="2" id="KW-1133">Transmembrane helix</keyword>
<protein>
    <submittedName>
        <fullName evidence="5">Aspartic peptidase domain-containing protein</fullName>
    </submittedName>
</protein>
<evidence type="ECO:0000313" key="5">
    <source>
        <dbReference type="EMBL" id="KAL2827131.1"/>
    </source>
</evidence>
<dbReference type="PANTHER" id="PTHR16861">
    <property type="entry name" value="GLYCOPROTEIN 38"/>
    <property type="match status" value="1"/>
</dbReference>
<dbReference type="PROSITE" id="PS51767">
    <property type="entry name" value="PEPTIDASE_A1"/>
    <property type="match status" value="1"/>
</dbReference>
<evidence type="ECO:0000256" key="3">
    <source>
        <dbReference type="SAM" id="SignalP"/>
    </source>
</evidence>
<sequence>MGFDRYSSIPVVGFVLSLMTACQASPSALVIPPSHEGNDGPWSSFSIRIGSPGQDARVFVSTAAPETLVVLSEYGCSEAVMDNVPSDCAVLRGGMFSPNTSSTWDQLGSFGINGGGVGLEANLGYEQPALFGLDTLGIGLVDGAEGHTLDNQTIGGIATAYPFYLGIFGINTQPLNFSSLGNFSSPSSVTSLKENNVIPSLSWSYTAGAMYRLKTVYGQLIFSGYDTSRFSENSVSFTMADDVTRDLVVALQAITYRGEDQESLLSSPINIFIDSTDPNIWLPDDAVDAFESAFGLTLDNTTGLYLVNDSHQSTLLQSNAEVSFQLSDVLEGGDTATITLPYKAFDLLAEYPLVENSSYYFPLKRAANESQYTLGRTFLQEAYLTADYERRVFNVSQCIWDEGAEEAIVTISSQDATSDTDPDEPSSSGNDNSTPSPSSHDSSLSTSAIVGIVIGAVAAIVLIALTALFFFLRRRRNQDGGNKPEPSVINLPESHSFSEPSSKDEDGSVFTAPPIPYGELSASDTQIYQLHSESKLSVITGRPETVTLNLWLHLEDEKGGKQSE</sequence>
<proteinExistence type="predicted"/>
<dbReference type="SUPFAM" id="SSF50630">
    <property type="entry name" value="Acid proteases"/>
    <property type="match status" value="1"/>
</dbReference>
<keyword evidence="2" id="KW-0812">Transmembrane</keyword>
<feature type="compositionally biased region" description="Low complexity" evidence="1">
    <location>
        <begin position="425"/>
        <end position="442"/>
    </location>
</feature>